<dbReference type="SUPFAM" id="SSF46946">
    <property type="entry name" value="S13-like H2TH domain"/>
    <property type="match status" value="1"/>
</dbReference>
<keyword evidence="6" id="KW-0234">DNA repair</keyword>
<dbReference type="SMART" id="SM01232">
    <property type="entry name" value="H2TH"/>
    <property type="match status" value="1"/>
</dbReference>
<keyword evidence="3" id="KW-0227">DNA damage</keyword>
<dbReference type="RefSeq" id="XP_051610473.1">
    <property type="nucleotide sequence ID" value="XM_051755481.1"/>
</dbReference>
<comment type="caution">
    <text evidence="12">The sequence shown here is derived from an EMBL/GenBank/DDBJ whole genome shotgun (WGS) entry which is preliminary data.</text>
</comment>
<evidence type="ECO:0000256" key="3">
    <source>
        <dbReference type="ARBA" id="ARBA00022763"/>
    </source>
</evidence>
<gene>
    <name evidence="12" type="ORF">KGF57_000958</name>
</gene>
<comment type="catalytic activity">
    <reaction evidence="1">
        <text>Hydrolysis of DNA containing ring-opened 7-methylguanine residues, releasing 2,6-diamino-4-hydroxy-5-(N-methyl)formamidopyrimidine.</text>
        <dbReference type="EC" id="3.2.2.23"/>
    </reaction>
</comment>
<dbReference type="GeneID" id="76149017"/>
<sequence length="399" mass="45569">MPEVAEVAHVCALLKRNILGFTIKKVNLKLDTLLFPNLKDASDPETELERMQSTLANSRIDSVGRHGKYFWIRLTNEKSTNPIVLLMHFGMTGMIKIRNVKSHLVFMENGGDKKILKELSEPKRDEEIKVESENEWPPRFSKFEMDLVKNDFKLELSFVDPRRLGRVRLITEDLAATDEGLLQMAPLNALGPDYSKPEMLGEESEFVFGDPDPSSHGRPRLGLVEFNAVILSKKKCIKTFLLDQAYFAGVGNWVADEVLFHARLHPNEIISNKVALETGKVHPIIQKLYNSLIYVCEEAVKCEGDSKMFPSHWLMLHRWGKARKKEGKAKTNEGFALDHITVGGRTSCYAPEVQRLLKKELIGETKESPSRSKRKRKYAEESEEEPEPVRVQVEQQTRK</sequence>
<accession>A0AAD5G098</accession>
<evidence type="ECO:0000256" key="2">
    <source>
        <dbReference type="ARBA" id="ARBA00009409"/>
    </source>
</evidence>
<dbReference type="InterPro" id="IPR015886">
    <property type="entry name" value="H2TH_FPG"/>
</dbReference>
<dbReference type="AlphaFoldDB" id="A0AAD5G098"/>
<feature type="region of interest" description="Disordered" evidence="10">
    <location>
        <begin position="360"/>
        <end position="399"/>
    </location>
</feature>
<keyword evidence="8" id="KW-0511">Multifunctional enzyme</keyword>
<keyword evidence="7" id="KW-0456">Lyase</keyword>
<comment type="similarity">
    <text evidence="2">Belongs to the FPG family.</text>
</comment>
<dbReference type="GO" id="GO:0003684">
    <property type="term" value="F:damaged DNA binding"/>
    <property type="evidence" value="ECO:0007669"/>
    <property type="project" value="InterPro"/>
</dbReference>
<dbReference type="PANTHER" id="PTHR22993">
    <property type="entry name" value="FORMAMIDOPYRIMIDINE-DNA GLYCOSYLASE"/>
    <property type="match status" value="1"/>
</dbReference>
<feature type="domain" description="Formamidopyrimidine-DNA glycosylase catalytic" evidence="11">
    <location>
        <begin position="2"/>
        <end position="165"/>
    </location>
</feature>
<keyword evidence="4" id="KW-0378">Hydrolase</keyword>
<dbReference type="Gene3D" id="3.20.190.10">
    <property type="entry name" value="MutM-like, N-terminal"/>
    <property type="match status" value="1"/>
</dbReference>
<dbReference type="InterPro" id="IPR035937">
    <property type="entry name" value="FPG_N"/>
</dbReference>
<dbReference type="PROSITE" id="PS51068">
    <property type="entry name" value="FPG_CAT"/>
    <property type="match status" value="1"/>
</dbReference>
<dbReference type="FunFam" id="1.10.8.50:FF:000009">
    <property type="entry name" value="Formamidopyrimidine-DNA glycosylase"/>
    <property type="match status" value="1"/>
</dbReference>
<dbReference type="GO" id="GO:0005634">
    <property type="term" value="C:nucleus"/>
    <property type="evidence" value="ECO:0007669"/>
    <property type="project" value="TreeGrafter"/>
</dbReference>
<dbReference type="GO" id="GO:0008534">
    <property type="term" value="F:oxidized purine nucleobase lesion DNA N-glycosylase activity"/>
    <property type="evidence" value="ECO:0007669"/>
    <property type="project" value="UniProtKB-EC"/>
</dbReference>
<dbReference type="InterPro" id="IPR010979">
    <property type="entry name" value="Ribosomal_uS13-like_H2TH"/>
</dbReference>
<dbReference type="GO" id="GO:0003906">
    <property type="term" value="F:DNA-(apurinic or apyrimidinic site) endonuclease activity"/>
    <property type="evidence" value="ECO:0007669"/>
    <property type="project" value="InterPro"/>
</dbReference>
<evidence type="ECO:0000256" key="6">
    <source>
        <dbReference type="ARBA" id="ARBA00023204"/>
    </source>
</evidence>
<keyword evidence="5" id="KW-0238">DNA-binding</keyword>
<evidence type="ECO:0000256" key="5">
    <source>
        <dbReference type="ARBA" id="ARBA00023125"/>
    </source>
</evidence>
<feature type="compositionally biased region" description="Basic and acidic residues" evidence="10">
    <location>
        <begin position="360"/>
        <end position="370"/>
    </location>
</feature>
<dbReference type="Pfam" id="PF06831">
    <property type="entry name" value="H2TH"/>
    <property type="match status" value="1"/>
</dbReference>
<evidence type="ECO:0000256" key="1">
    <source>
        <dbReference type="ARBA" id="ARBA00001668"/>
    </source>
</evidence>
<dbReference type="GO" id="GO:0008270">
    <property type="term" value="F:zinc ion binding"/>
    <property type="evidence" value="ECO:0007669"/>
    <property type="project" value="InterPro"/>
</dbReference>
<evidence type="ECO:0000313" key="12">
    <source>
        <dbReference type="EMBL" id="KAI5964466.1"/>
    </source>
</evidence>
<dbReference type="Gene3D" id="1.10.8.50">
    <property type="match status" value="1"/>
</dbReference>
<name>A0AAD5G098_9ASCO</name>
<evidence type="ECO:0000259" key="11">
    <source>
        <dbReference type="PROSITE" id="PS51068"/>
    </source>
</evidence>
<organism evidence="12 13">
    <name type="scientific">Candida theae</name>
    <dbReference type="NCBI Taxonomy" id="1198502"/>
    <lineage>
        <taxon>Eukaryota</taxon>
        <taxon>Fungi</taxon>
        <taxon>Dikarya</taxon>
        <taxon>Ascomycota</taxon>
        <taxon>Saccharomycotina</taxon>
        <taxon>Pichiomycetes</taxon>
        <taxon>Debaryomycetaceae</taxon>
        <taxon>Candida/Lodderomyces clade</taxon>
        <taxon>Candida</taxon>
    </lineage>
</organism>
<dbReference type="Proteomes" id="UP001204833">
    <property type="component" value="Unassembled WGS sequence"/>
</dbReference>
<dbReference type="GO" id="GO:0016829">
    <property type="term" value="F:lyase activity"/>
    <property type="evidence" value="ECO:0007669"/>
    <property type="project" value="UniProtKB-KW"/>
</dbReference>
<dbReference type="EMBL" id="JAIHNG010000047">
    <property type="protein sequence ID" value="KAI5964466.1"/>
    <property type="molecule type" value="Genomic_DNA"/>
</dbReference>
<evidence type="ECO:0000256" key="10">
    <source>
        <dbReference type="SAM" id="MobiDB-lite"/>
    </source>
</evidence>
<dbReference type="GO" id="GO:0006284">
    <property type="term" value="P:base-excision repair"/>
    <property type="evidence" value="ECO:0007669"/>
    <property type="project" value="InterPro"/>
</dbReference>
<dbReference type="PANTHER" id="PTHR22993:SF9">
    <property type="entry name" value="FORMAMIDOPYRIMIDINE-DNA GLYCOSYLASE"/>
    <property type="match status" value="1"/>
</dbReference>
<dbReference type="SMART" id="SM00898">
    <property type="entry name" value="Fapy_DNA_glyco"/>
    <property type="match status" value="1"/>
</dbReference>
<dbReference type="InterPro" id="IPR012319">
    <property type="entry name" value="FPG_cat"/>
</dbReference>
<evidence type="ECO:0000256" key="4">
    <source>
        <dbReference type="ARBA" id="ARBA00022801"/>
    </source>
</evidence>
<reference evidence="12 13" key="1">
    <citation type="journal article" date="2022" name="DNA Res.">
        <title>Genome analysis of five recently described species of the CUG-Ser clade uncovers Candida theae as a new hybrid lineage with pathogenic potential in the Candida parapsilosis species complex.</title>
        <authorList>
            <person name="Mixao V."/>
            <person name="Del Olmo V."/>
            <person name="Hegedusova E."/>
            <person name="Saus E."/>
            <person name="Pryszcz L."/>
            <person name="Cillingova A."/>
            <person name="Nosek J."/>
            <person name="Gabaldon T."/>
        </authorList>
    </citation>
    <scope>NUCLEOTIDE SEQUENCE [LARGE SCALE GENOMIC DNA]</scope>
    <source>
        <strain evidence="12 13">CBS 12239</strain>
    </source>
</reference>
<dbReference type="SUPFAM" id="SSF81624">
    <property type="entry name" value="N-terminal domain of MutM-like DNA repair proteins"/>
    <property type="match status" value="1"/>
</dbReference>
<proteinExistence type="inferred from homology"/>
<dbReference type="Pfam" id="PF01149">
    <property type="entry name" value="Fapy_DNA_glyco"/>
    <property type="match status" value="1"/>
</dbReference>
<evidence type="ECO:0000313" key="13">
    <source>
        <dbReference type="Proteomes" id="UP001204833"/>
    </source>
</evidence>
<evidence type="ECO:0000256" key="8">
    <source>
        <dbReference type="ARBA" id="ARBA00023268"/>
    </source>
</evidence>
<feature type="compositionally biased region" description="Low complexity" evidence="10">
    <location>
        <begin position="389"/>
        <end position="399"/>
    </location>
</feature>
<evidence type="ECO:0000256" key="7">
    <source>
        <dbReference type="ARBA" id="ARBA00023239"/>
    </source>
</evidence>
<keyword evidence="9" id="KW-0326">Glycosidase</keyword>
<keyword evidence="13" id="KW-1185">Reference proteome</keyword>
<protein>
    <recommendedName>
        <fullName evidence="11">Formamidopyrimidine-DNA glycosylase catalytic domain-containing protein</fullName>
    </recommendedName>
</protein>
<evidence type="ECO:0000256" key="9">
    <source>
        <dbReference type="ARBA" id="ARBA00023295"/>
    </source>
</evidence>